<keyword evidence="7 10" id="KW-0653">Protein transport</keyword>
<name>A0ABY0TB69_9PROT</name>
<feature type="compositionally biased region" description="Pro residues" evidence="11">
    <location>
        <begin position="59"/>
        <end position="70"/>
    </location>
</feature>
<evidence type="ECO:0000256" key="5">
    <source>
        <dbReference type="ARBA" id="ARBA00022519"/>
    </source>
</evidence>
<evidence type="ECO:0000256" key="9">
    <source>
        <dbReference type="ARBA" id="ARBA00023136"/>
    </source>
</evidence>
<comment type="function">
    <text evidence="10">Interacts with outer membrane receptor proteins that carry out high-affinity binding and energy dependent uptake into the periplasmic space of specific substrates. It could act to transduce energy from the cytoplasmic membrane to specific energy-requiring processes in the outer membrane, resulting in the release into the periplasm of ligands bound by these outer membrane proteins.</text>
</comment>
<comment type="similarity">
    <text evidence="2 10">Belongs to the TonB family.</text>
</comment>
<dbReference type="InterPro" id="IPR037682">
    <property type="entry name" value="TonB_C"/>
</dbReference>
<evidence type="ECO:0000313" key="13">
    <source>
        <dbReference type="EMBL" id="SDQ56606.1"/>
    </source>
</evidence>
<comment type="caution">
    <text evidence="13">The sequence shown here is derived from an EMBL/GenBank/DDBJ whole genome shotgun (WGS) entry which is preliminary data.</text>
</comment>
<keyword evidence="10" id="KW-0735">Signal-anchor</keyword>
<dbReference type="NCBIfam" id="TIGR01352">
    <property type="entry name" value="tonB_Cterm"/>
    <property type="match status" value="1"/>
</dbReference>
<dbReference type="InterPro" id="IPR003538">
    <property type="entry name" value="TonB"/>
</dbReference>
<feature type="transmembrane region" description="Helical" evidence="10">
    <location>
        <begin position="7"/>
        <end position="28"/>
    </location>
</feature>
<dbReference type="InterPro" id="IPR006260">
    <property type="entry name" value="TonB/TolA_C"/>
</dbReference>
<evidence type="ECO:0000256" key="7">
    <source>
        <dbReference type="ARBA" id="ARBA00022927"/>
    </source>
</evidence>
<accession>A0ABY0TB69</accession>
<dbReference type="SUPFAM" id="SSF74653">
    <property type="entry name" value="TolA/TonB C-terminal domain"/>
    <property type="match status" value="1"/>
</dbReference>
<evidence type="ECO:0000256" key="6">
    <source>
        <dbReference type="ARBA" id="ARBA00022692"/>
    </source>
</evidence>
<keyword evidence="6 10" id="KW-0812">Transmembrane</keyword>
<evidence type="ECO:0000256" key="3">
    <source>
        <dbReference type="ARBA" id="ARBA00022448"/>
    </source>
</evidence>
<protein>
    <recommendedName>
        <fullName evidence="10">Protein TonB</fullName>
    </recommendedName>
</protein>
<feature type="domain" description="TonB C-terminal" evidence="12">
    <location>
        <begin position="123"/>
        <end position="215"/>
    </location>
</feature>
<keyword evidence="3 10" id="KW-0813">Transport</keyword>
<gene>
    <name evidence="13" type="ORF">SAMN05216402_1350</name>
</gene>
<organism evidence="13 14">
    <name type="scientific">Nitrosospira multiformis</name>
    <dbReference type="NCBI Taxonomy" id="1231"/>
    <lineage>
        <taxon>Bacteria</taxon>
        <taxon>Pseudomonadati</taxon>
        <taxon>Pseudomonadota</taxon>
        <taxon>Betaproteobacteria</taxon>
        <taxon>Nitrosomonadales</taxon>
        <taxon>Nitrosomonadaceae</taxon>
        <taxon>Nitrosospira</taxon>
    </lineage>
</organism>
<dbReference type="PANTHER" id="PTHR33446">
    <property type="entry name" value="PROTEIN TONB-RELATED"/>
    <property type="match status" value="1"/>
</dbReference>
<dbReference type="PANTHER" id="PTHR33446:SF2">
    <property type="entry name" value="PROTEIN TONB"/>
    <property type="match status" value="1"/>
</dbReference>
<keyword evidence="8 10" id="KW-1133">Transmembrane helix</keyword>
<dbReference type="InterPro" id="IPR051045">
    <property type="entry name" value="TonB-dependent_transducer"/>
</dbReference>
<dbReference type="EMBL" id="FNKY01000001">
    <property type="protein sequence ID" value="SDQ56606.1"/>
    <property type="molecule type" value="Genomic_DNA"/>
</dbReference>
<keyword evidence="4 10" id="KW-1003">Cell membrane</keyword>
<dbReference type="RefSeq" id="WP_074631646.1">
    <property type="nucleotide sequence ID" value="NZ_FNKY01000001.1"/>
</dbReference>
<evidence type="ECO:0000259" key="12">
    <source>
        <dbReference type="PROSITE" id="PS52015"/>
    </source>
</evidence>
<evidence type="ECO:0000256" key="10">
    <source>
        <dbReference type="RuleBase" id="RU362123"/>
    </source>
</evidence>
<evidence type="ECO:0000256" key="8">
    <source>
        <dbReference type="ARBA" id="ARBA00022989"/>
    </source>
</evidence>
<proteinExistence type="inferred from homology"/>
<dbReference type="PRINTS" id="PR01374">
    <property type="entry name" value="TONBPROTEIN"/>
</dbReference>
<evidence type="ECO:0000256" key="1">
    <source>
        <dbReference type="ARBA" id="ARBA00004383"/>
    </source>
</evidence>
<feature type="compositionally biased region" description="Pro residues" evidence="11">
    <location>
        <begin position="89"/>
        <end position="105"/>
    </location>
</feature>
<reference evidence="13 14" key="1">
    <citation type="submission" date="2016-10" db="EMBL/GenBank/DDBJ databases">
        <authorList>
            <person name="Varghese N."/>
            <person name="Submissions S."/>
        </authorList>
    </citation>
    <scope>NUCLEOTIDE SEQUENCE [LARGE SCALE GENOMIC DNA]</scope>
    <source>
        <strain evidence="13 14">Nl1</strain>
    </source>
</reference>
<keyword evidence="14" id="KW-1185">Reference proteome</keyword>
<feature type="region of interest" description="Disordered" evidence="11">
    <location>
        <begin position="52"/>
        <end position="109"/>
    </location>
</feature>
<dbReference type="Pfam" id="PF03544">
    <property type="entry name" value="TonB_C"/>
    <property type="match status" value="1"/>
</dbReference>
<dbReference type="Gene3D" id="3.30.1150.10">
    <property type="match status" value="1"/>
</dbReference>
<evidence type="ECO:0000256" key="11">
    <source>
        <dbReference type="SAM" id="MobiDB-lite"/>
    </source>
</evidence>
<dbReference type="Proteomes" id="UP000183471">
    <property type="component" value="Unassembled WGS sequence"/>
</dbReference>
<dbReference type="PROSITE" id="PS52015">
    <property type="entry name" value="TONB_CTD"/>
    <property type="match status" value="1"/>
</dbReference>
<keyword evidence="9 10" id="KW-0472">Membrane</keyword>
<comment type="subcellular location">
    <subcellularLocation>
        <location evidence="1 10">Cell inner membrane</location>
        <topology evidence="1 10">Single-pass membrane protein</topology>
        <orientation evidence="1 10">Periplasmic side</orientation>
    </subcellularLocation>
</comment>
<evidence type="ECO:0000313" key="14">
    <source>
        <dbReference type="Proteomes" id="UP000183471"/>
    </source>
</evidence>
<keyword evidence="5 10" id="KW-0997">Cell inner membrane</keyword>
<sequence>MIIKQNPAFLPGLMFVLAAHGALLYFLFKQQLIPPPEQLATLIVNFIPATRPKEEPKAEPPPPKPQPVKKPPQSRQLVAEAPVLSPSEPVAPPTAPEPEPEPVPEPVAVAPRPQMAAGPVTLSSELSVACPELNAPAYPSLSRRLGEEGKLVLRVELDEIGRISVAQIINSSGFKRLDEAALAAVKTWRCTPPQRNGQPVRAIALQPFNFVLQGD</sequence>
<evidence type="ECO:0000256" key="2">
    <source>
        <dbReference type="ARBA" id="ARBA00006555"/>
    </source>
</evidence>
<evidence type="ECO:0000256" key="4">
    <source>
        <dbReference type="ARBA" id="ARBA00022475"/>
    </source>
</evidence>